<evidence type="ECO:0000313" key="1">
    <source>
        <dbReference type="EMBL" id="EDP22099.1"/>
    </source>
</evidence>
<reference evidence="1 2" key="1">
    <citation type="submission" date="2007-09" db="EMBL/GenBank/DDBJ databases">
        <title>Draft genome sequence of Faecalibacterium prausnitzii M21/2.</title>
        <authorList>
            <person name="Sudarsanam P."/>
            <person name="Ley R."/>
            <person name="Guruge J."/>
            <person name="Turnbaugh P.J."/>
            <person name="Mahowald M."/>
            <person name="Liep D."/>
            <person name="Gordon J."/>
        </authorList>
    </citation>
    <scope>NUCLEOTIDE SEQUENCE [LARGE SCALE GENOMIC DNA]</scope>
    <source>
        <strain evidence="1 2">M21/2</strain>
    </source>
</reference>
<reference evidence="1 2" key="2">
    <citation type="submission" date="2007-09" db="EMBL/GenBank/DDBJ databases">
        <authorList>
            <person name="Fulton L."/>
            <person name="Clifton S."/>
            <person name="Fulton B."/>
            <person name="Xu J."/>
            <person name="Minx P."/>
            <person name="Pepin K.H."/>
            <person name="Johnson M."/>
            <person name="Thiruvilangam P."/>
            <person name="Bhonagiri V."/>
            <person name="Nash W.E."/>
            <person name="Mardis E.R."/>
            <person name="Wilson R.K."/>
        </authorList>
    </citation>
    <scope>NUCLEOTIDE SEQUENCE [LARGE SCALE GENOMIC DNA]</scope>
    <source>
        <strain evidence="1 2">M21/2</strain>
    </source>
</reference>
<name>A8S9T2_9FIRM</name>
<proteinExistence type="predicted"/>
<accession>A8S9T2</accession>
<sequence>MFQLHDIFLVFSKINVRLRNKYKTVLEVPSICRFIFSVWYKERGKALVNLT</sequence>
<organism evidence="1 2">
    <name type="scientific">Faecalibacterium prausnitzii M21/2</name>
    <dbReference type="NCBI Taxonomy" id="411485"/>
    <lineage>
        <taxon>Bacteria</taxon>
        <taxon>Bacillati</taxon>
        <taxon>Bacillota</taxon>
        <taxon>Clostridia</taxon>
        <taxon>Eubacteriales</taxon>
        <taxon>Oscillospiraceae</taxon>
        <taxon>Faecalibacterium</taxon>
    </lineage>
</organism>
<evidence type="ECO:0000313" key="2">
    <source>
        <dbReference type="Proteomes" id="UP000005945"/>
    </source>
</evidence>
<dbReference type="HOGENOM" id="CLU_3099022_0_0_9"/>
<comment type="caution">
    <text evidence="1">The sequence shown here is derived from an EMBL/GenBank/DDBJ whole genome shotgun (WGS) entry which is preliminary data.</text>
</comment>
<gene>
    <name evidence="1" type="ORF">FAEPRAM212_01133</name>
</gene>
<dbReference type="EMBL" id="ABED02000023">
    <property type="protein sequence ID" value="EDP22099.1"/>
    <property type="molecule type" value="Genomic_DNA"/>
</dbReference>
<dbReference type="Proteomes" id="UP000005945">
    <property type="component" value="Unassembled WGS sequence"/>
</dbReference>
<protein>
    <submittedName>
        <fullName evidence="1">Uncharacterized protein</fullName>
    </submittedName>
</protein>
<dbReference type="AlphaFoldDB" id="A8S9T2"/>